<organism evidence="2 3">
    <name type="scientific">Actinoplanes friuliensis DSM 7358</name>
    <dbReference type="NCBI Taxonomy" id="1246995"/>
    <lineage>
        <taxon>Bacteria</taxon>
        <taxon>Bacillati</taxon>
        <taxon>Actinomycetota</taxon>
        <taxon>Actinomycetes</taxon>
        <taxon>Micromonosporales</taxon>
        <taxon>Micromonosporaceae</taxon>
        <taxon>Actinoplanes</taxon>
    </lineage>
</organism>
<dbReference type="Proteomes" id="UP000017746">
    <property type="component" value="Chromosome"/>
</dbReference>
<proteinExistence type="predicted"/>
<evidence type="ECO:0000313" key="2">
    <source>
        <dbReference type="EMBL" id="AGZ38782.1"/>
    </source>
</evidence>
<reference evidence="2 3" key="1">
    <citation type="journal article" date="2014" name="J. Biotechnol.">
        <title>Complete genome sequence of the actinobacterium Actinoplanes friuliensis HAG 010964, producer of the lipopeptide antibiotic friulimycin.</title>
        <authorList>
            <person name="Ruckert C."/>
            <person name="Szczepanowski R."/>
            <person name="Albersmeier A."/>
            <person name="Goesmann A."/>
            <person name="Fischer N."/>
            <person name="Steinkamper A."/>
            <person name="Puhler A."/>
            <person name="Biener R."/>
            <person name="Schwartz D."/>
            <person name="Kalinowski J."/>
        </authorList>
    </citation>
    <scope>NUCLEOTIDE SEQUENCE [LARGE SCALE GENOMIC DNA]</scope>
    <source>
        <strain evidence="2 3">DSM 7358</strain>
    </source>
</reference>
<dbReference type="EMBL" id="CP006272">
    <property type="protein sequence ID" value="AGZ38782.1"/>
    <property type="molecule type" value="Genomic_DNA"/>
</dbReference>
<evidence type="ECO:0000259" key="1">
    <source>
        <dbReference type="Pfam" id="PF15567"/>
    </source>
</evidence>
<gene>
    <name evidence="2" type="ORF">AFR_02465</name>
</gene>
<protein>
    <recommendedName>
        <fullName evidence="1">Immunity protein 35 domain-containing protein</fullName>
    </recommendedName>
</protein>
<dbReference type="HOGENOM" id="CLU_2206981_0_0_11"/>
<dbReference type="eggNOG" id="ENOG50323YZ">
    <property type="taxonomic scope" value="Bacteria"/>
</dbReference>
<dbReference type="InterPro" id="IPR029082">
    <property type="entry name" value="Imm35"/>
</dbReference>
<sequence>MTVDLAEARDRAADKLRELQDPATPLRLSDDPPDEYAWCWVFGFNTERWFRTGELTDGAVSGPVVVDKDGGAVWIAPSAPPLERWLNVHAAERGLGPVPVPEAGDPW</sequence>
<feature type="domain" description="Immunity protein 35" evidence="1">
    <location>
        <begin position="6"/>
        <end position="87"/>
    </location>
</feature>
<dbReference type="PATRIC" id="fig|1246995.3.peg.498"/>
<dbReference type="STRING" id="1246995.AFR_02465"/>
<dbReference type="AlphaFoldDB" id="U5VPP4"/>
<keyword evidence="3" id="KW-1185">Reference proteome</keyword>
<evidence type="ECO:0000313" key="3">
    <source>
        <dbReference type="Proteomes" id="UP000017746"/>
    </source>
</evidence>
<dbReference type="Pfam" id="PF15567">
    <property type="entry name" value="Imm35"/>
    <property type="match status" value="1"/>
</dbReference>
<dbReference type="KEGG" id="afs:AFR_02465"/>
<name>U5VPP4_9ACTN</name>
<accession>U5VPP4</accession>